<keyword evidence="3" id="KW-0804">Transcription</keyword>
<keyword evidence="6" id="KW-1185">Reference proteome</keyword>
<dbReference type="RefSeq" id="WP_227323356.1">
    <property type="nucleotide sequence ID" value="NZ_JAESVB010000016.1"/>
</dbReference>
<evidence type="ECO:0000313" key="6">
    <source>
        <dbReference type="Proteomes" id="UP000708298"/>
    </source>
</evidence>
<dbReference type="Pfam" id="PF00356">
    <property type="entry name" value="LacI"/>
    <property type="match status" value="1"/>
</dbReference>
<evidence type="ECO:0000313" key="5">
    <source>
        <dbReference type="EMBL" id="MCB8877709.1"/>
    </source>
</evidence>
<keyword evidence="1" id="KW-0805">Transcription regulation</keyword>
<comment type="caution">
    <text evidence="5">The sequence shown here is derived from an EMBL/GenBank/DDBJ whole genome shotgun (WGS) entry which is preliminary data.</text>
</comment>
<keyword evidence="2" id="KW-0238">DNA-binding</keyword>
<reference evidence="5" key="2">
    <citation type="submission" date="2021-01" db="EMBL/GenBank/DDBJ databases">
        <authorList>
            <person name="Mieszkin S."/>
            <person name="Pouder E."/>
            <person name="Alain K."/>
        </authorList>
    </citation>
    <scope>NUCLEOTIDE SEQUENCE</scope>
    <source>
        <strain evidence="5">HW T2.11</strain>
    </source>
</reference>
<name>A0A964E108_9PROT</name>
<protein>
    <submittedName>
        <fullName evidence="5">Substrate-binding domain-containing protein</fullName>
    </submittedName>
</protein>
<sequence length="349" mass="37399">MKESRKSGARTRITDLAEAAGVSVSTVDRVINGRNPVRQPTAEKVMQAAESLGFRGAPVIARRWSREKPALRFGFLLLQKHRSFYQALARDIQIAAQASTAARISVRIFYAENLAPTAVAAQIKSLGAEVDAIAIVAANHPLISAALEALTLKGVAVFALISDISTAARIGYVGLDNHAVGRTAGWFISQMARESGKVAVLVGTHRFRCQDLNESGFRSYLREHATQFEVIEPGATLEDANVAAELVRHLLQRHPDLRGLYIAGGGIGGALTALRECPRAKSIATIGNDRTSAAHQGLLDGHIRLLLSHPLPALCAALIARMTDAAQGNPDALAPCYLDLQIETPESLR</sequence>
<dbReference type="PANTHER" id="PTHR30146:SF152">
    <property type="entry name" value="TRANSCRIPTIONAL REGULATORY PROTEIN"/>
    <property type="match status" value="1"/>
</dbReference>
<dbReference type="SUPFAM" id="SSF47413">
    <property type="entry name" value="lambda repressor-like DNA-binding domains"/>
    <property type="match status" value="1"/>
</dbReference>
<dbReference type="PANTHER" id="PTHR30146">
    <property type="entry name" value="LACI-RELATED TRANSCRIPTIONAL REPRESSOR"/>
    <property type="match status" value="1"/>
</dbReference>
<dbReference type="AlphaFoldDB" id="A0A964E108"/>
<dbReference type="SUPFAM" id="SSF53822">
    <property type="entry name" value="Periplasmic binding protein-like I"/>
    <property type="match status" value="1"/>
</dbReference>
<dbReference type="CDD" id="cd06307">
    <property type="entry name" value="PBP1_sugar_binding"/>
    <property type="match status" value="1"/>
</dbReference>
<evidence type="ECO:0000256" key="1">
    <source>
        <dbReference type="ARBA" id="ARBA00023015"/>
    </source>
</evidence>
<dbReference type="PROSITE" id="PS00356">
    <property type="entry name" value="HTH_LACI_1"/>
    <property type="match status" value="1"/>
</dbReference>
<proteinExistence type="predicted"/>
<dbReference type="Proteomes" id="UP000708298">
    <property type="component" value="Unassembled WGS sequence"/>
</dbReference>
<dbReference type="GO" id="GO:0003700">
    <property type="term" value="F:DNA-binding transcription factor activity"/>
    <property type="evidence" value="ECO:0007669"/>
    <property type="project" value="TreeGrafter"/>
</dbReference>
<dbReference type="Gene3D" id="3.40.50.2300">
    <property type="match status" value="2"/>
</dbReference>
<evidence type="ECO:0000256" key="3">
    <source>
        <dbReference type="ARBA" id="ARBA00023163"/>
    </source>
</evidence>
<organism evidence="5 6">
    <name type="scientific">Acidisoma silvae</name>
    <dbReference type="NCBI Taxonomy" id="2802396"/>
    <lineage>
        <taxon>Bacteria</taxon>
        <taxon>Pseudomonadati</taxon>
        <taxon>Pseudomonadota</taxon>
        <taxon>Alphaproteobacteria</taxon>
        <taxon>Acetobacterales</taxon>
        <taxon>Acidocellaceae</taxon>
        <taxon>Acidisoma</taxon>
    </lineage>
</organism>
<dbReference type="SMART" id="SM00354">
    <property type="entry name" value="HTH_LACI"/>
    <property type="match status" value="1"/>
</dbReference>
<feature type="domain" description="HTH lacI-type" evidence="4">
    <location>
        <begin position="11"/>
        <end position="66"/>
    </location>
</feature>
<reference evidence="5" key="1">
    <citation type="journal article" date="2021" name="Microorganisms">
        <title>Acidisoma silvae sp. nov. and Acidisomacellulosilytica sp. nov., Two Acidophilic Bacteria Isolated from Decaying Wood, Hydrolyzing Cellulose and Producing Poly-3-hydroxybutyrate.</title>
        <authorList>
            <person name="Mieszkin S."/>
            <person name="Pouder E."/>
            <person name="Uroz S."/>
            <person name="Simon-Colin C."/>
            <person name="Alain K."/>
        </authorList>
    </citation>
    <scope>NUCLEOTIDE SEQUENCE</scope>
    <source>
        <strain evidence="5">HW T2.11</strain>
    </source>
</reference>
<dbReference type="PROSITE" id="PS50932">
    <property type="entry name" value="HTH_LACI_2"/>
    <property type="match status" value="1"/>
</dbReference>
<dbReference type="Pfam" id="PF13407">
    <property type="entry name" value="Peripla_BP_4"/>
    <property type="match status" value="1"/>
</dbReference>
<accession>A0A964E108</accession>
<dbReference type="InterPro" id="IPR028082">
    <property type="entry name" value="Peripla_BP_I"/>
</dbReference>
<dbReference type="EMBL" id="JAESVB010000016">
    <property type="protein sequence ID" value="MCB8877709.1"/>
    <property type="molecule type" value="Genomic_DNA"/>
</dbReference>
<dbReference type="InterPro" id="IPR025997">
    <property type="entry name" value="SBP_2_dom"/>
</dbReference>
<dbReference type="Gene3D" id="1.10.260.40">
    <property type="entry name" value="lambda repressor-like DNA-binding domains"/>
    <property type="match status" value="1"/>
</dbReference>
<gene>
    <name evidence="5" type="ORF">ASILVAE211_21120</name>
</gene>
<dbReference type="InterPro" id="IPR000843">
    <property type="entry name" value="HTH_LacI"/>
</dbReference>
<evidence type="ECO:0000256" key="2">
    <source>
        <dbReference type="ARBA" id="ARBA00023125"/>
    </source>
</evidence>
<dbReference type="GO" id="GO:0000976">
    <property type="term" value="F:transcription cis-regulatory region binding"/>
    <property type="evidence" value="ECO:0007669"/>
    <property type="project" value="TreeGrafter"/>
</dbReference>
<dbReference type="CDD" id="cd01392">
    <property type="entry name" value="HTH_LacI"/>
    <property type="match status" value="1"/>
</dbReference>
<evidence type="ECO:0000259" key="4">
    <source>
        <dbReference type="PROSITE" id="PS50932"/>
    </source>
</evidence>
<dbReference type="InterPro" id="IPR010982">
    <property type="entry name" value="Lambda_DNA-bd_dom_sf"/>
</dbReference>